<comment type="caution">
    <text evidence="1">The sequence shown here is derived from an EMBL/GenBank/DDBJ whole genome shotgun (WGS) entry which is preliminary data.</text>
</comment>
<dbReference type="GeneID" id="85326195"/>
<dbReference type="Proteomes" id="UP001172101">
    <property type="component" value="Unassembled WGS sequence"/>
</dbReference>
<dbReference type="AlphaFoldDB" id="A0AA40A0J6"/>
<name>A0AA40A0J6_9PEZI</name>
<sequence length="262" mass="29450">MRPFWDHFSFSSFLCATPQSPSPTPKSHSAFYIWPVPPSFCLSNLHIKEFGFFHHDSPRRSSAAQRLDKIMATLHSRLVSDVDVQDYHFLVDPIDHHHITYDGFPQRGHLDEAFLGSNINIHFNPITSEMSVSTLGYALQVELLHLLLGKLRGVIAAHPQIADTKVFPFLWERDTFAAEVPHPLISLYRSARDVTPSIVINTSTFAGKRGKKGGVNTSSKSASAHVMTRYPGLQTMVRLDLGGLTVGGYVDREHLEHLKRRV</sequence>
<evidence type="ECO:0000313" key="2">
    <source>
        <dbReference type="Proteomes" id="UP001172101"/>
    </source>
</evidence>
<keyword evidence="2" id="KW-1185">Reference proteome</keyword>
<proteinExistence type="predicted"/>
<dbReference type="EMBL" id="JAUIRO010000007">
    <property type="protein sequence ID" value="KAK0707024.1"/>
    <property type="molecule type" value="Genomic_DNA"/>
</dbReference>
<reference evidence="1" key="1">
    <citation type="submission" date="2023-06" db="EMBL/GenBank/DDBJ databases">
        <title>Genome-scale phylogeny and comparative genomics of the fungal order Sordariales.</title>
        <authorList>
            <consortium name="Lawrence Berkeley National Laboratory"/>
            <person name="Hensen N."/>
            <person name="Bonometti L."/>
            <person name="Westerberg I."/>
            <person name="Brannstrom I.O."/>
            <person name="Guillou S."/>
            <person name="Cros-Aarteil S."/>
            <person name="Calhoun S."/>
            <person name="Haridas S."/>
            <person name="Kuo A."/>
            <person name="Mondo S."/>
            <person name="Pangilinan J."/>
            <person name="Riley R."/>
            <person name="LaButti K."/>
            <person name="Andreopoulos B."/>
            <person name="Lipzen A."/>
            <person name="Chen C."/>
            <person name="Yanf M."/>
            <person name="Daum C."/>
            <person name="Ng V."/>
            <person name="Clum A."/>
            <person name="Steindorff A."/>
            <person name="Ohm R."/>
            <person name="Martin F."/>
            <person name="Silar P."/>
            <person name="Natvig D."/>
            <person name="Lalanne C."/>
            <person name="Gautier V."/>
            <person name="Ament-velasquez S.L."/>
            <person name="Kruys A."/>
            <person name="Hutchinson M.I."/>
            <person name="Powell A.J."/>
            <person name="Barry K."/>
            <person name="Miller A.N."/>
            <person name="Grigoriev I.V."/>
            <person name="Debuchy R."/>
            <person name="Gladieux P."/>
            <person name="Thoren M.H."/>
            <person name="Johannesson H."/>
        </authorList>
    </citation>
    <scope>NUCLEOTIDE SEQUENCE</scope>
    <source>
        <strain evidence="1">SMH2392-1A</strain>
    </source>
</reference>
<accession>A0AA40A0J6</accession>
<protein>
    <submittedName>
        <fullName evidence="1">Uncharacterized protein</fullName>
    </submittedName>
</protein>
<dbReference type="RefSeq" id="XP_060292118.1">
    <property type="nucleotide sequence ID" value="XM_060442925.1"/>
</dbReference>
<gene>
    <name evidence="1" type="ORF">B0T26DRAFT_728881</name>
</gene>
<organism evidence="1 2">
    <name type="scientific">Lasiosphaeria miniovina</name>
    <dbReference type="NCBI Taxonomy" id="1954250"/>
    <lineage>
        <taxon>Eukaryota</taxon>
        <taxon>Fungi</taxon>
        <taxon>Dikarya</taxon>
        <taxon>Ascomycota</taxon>
        <taxon>Pezizomycotina</taxon>
        <taxon>Sordariomycetes</taxon>
        <taxon>Sordariomycetidae</taxon>
        <taxon>Sordariales</taxon>
        <taxon>Lasiosphaeriaceae</taxon>
        <taxon>Lasiosphaeria</taxon>
    </lineage>
</organism>
<evidence type="ECO:0000313" key="1">
    <source>
        <dbReference type="EMBL" id="KAK0707024.1"/>
    </source>
</evidence>